<gene>
    <name evidence="9" type="ORF">AYI70_g620</name>
</gene>
<dbReference type="EMBL" id="LSSN01000104">
    <property type="protein sequence ID" value="OMJ25839.1"/>
    <property type="molecule type" value="Genomic_DNA"/>
</dbReference>
<comment type="cofactor">
    <cofactor evidence="1">
        <name>FAD</name>
        <dbReference type="ChEBI" id="CHEBI:57692"/>
    </cofactor>
</comment>
<evidence type="ECO:0000313" key="9">
    <source>
        <dbReference type="EMBL" id="OMJ25839.1"/>
    </source>
</evidence>
<comment type="caution">
    <text evidence="9">The sequence shown here is derived from an EMBL/GenBank/DDBJ whole genome shotgun (WGS) entry which is preliminary data.</text>
</comment>
<dbReference type="InterPro" id="IPR053806">
    <property type="entry name" value="MTHFR_C"/>
</dbReference>
<dbReference type="AlphaFoldDB" id="A0A1R1YG16"/>
<protein>
    <submittedName>
        <fullName evidence="9">Methylenetetrahydrofolate reductase 1</fullName>
    </submittedName>
</protein>
<dbReference type="CDD" id="cd00537">
    <property type="entry name" value="MTHFR"/>
    <property type="match status" value="1"/>
</dbReference>
<evidence type="ECO:0000256" key="2">
    <source>
        <dbReference type="ARBA" id="ARBA00004777"/>
    </source>
</evidence>
<keyword evidence="10" id="KW-1185">Reference proteome</keyword>
<dbReference type="InterPro" id="IPR003171">
    <property type="entry name" value="Mehydrof_redctse-like"/>
</dbReference>
<comment type="pathway">
    <text evidence="2 7">One-carbon metabolism; tetrahydrofolate interconversion.</text>
</comment>
<evidence type="ECO:0000256" key="5">
    <source>
        <dbReference type="ARBA" id="ARBA00022827"/>
    </source>
</evidence>
<reference evidence="9 10" key="1">
    <citation type="submission" date="2017-01" db="EMBL/GenBank/DDBJ databases">
        <authorList>
            <person name="Mah S.A."/>
            <person name="Swanson W.J."/>
            <person name="Moy G.W."/>
            <person name="Vacquier V.D."/>
        </authorList>
    </citation>
    <scope>NUCLEOTIDE SEQUENCE [LARGE SCALE GENOMIC DNA]</scope>
    <source>
        <strain evidence="9 10">GSMNP</strain>
    </source>
</reference>
<dbReference type="PANTHER" id="PTHR45754">
    <property type="entry name" value="METHYLENETETRAHYDROFOLATE REDUCTASE"/>
    <property type="match status" value="1"/>
</dbReference>
<dbReference type="Proteomes" id="UP000187283">
    <property type="component" value="Unassembled WGS sequence"/>
</dbReference>
<evidence type="ECO:0000256" key="6">
    <source>
        <dbReference type="ARBA" id="ARBA00023002"/>
    </source>
</evidence>
<evidence type="ECO:0000256" key="3">
    <source>
        <dbReference type="ARBA" id="ARBA00006743"/>
    </source>
</evidence>
<name>A0A1R1YG16_9FUNG</name>
<dbReference type="GO" id="GO:0009086">
    <property type="term" value="P:methionine biosynthetic process"/>
    <property type="evidence" value="ECO:0007669"/>
    <property type="project" value="TreeGrafter"/>
</dbReference>
<dbReference type="SUPFAM" id="SSF51730">
    <property type="entry name" value="FAD-linked oxidoreductase"/>
    <property type="match status" value="1"/>
</dbReference>
<accession>A0A1R1YG16</accession>
<dbReference type="Pfam" id="PF02219">
    <property type="entry name" value="MTHFR"/>
    <property type="match status" value="1"/>
</dbReference>
<feature type="domain" description="MTHFR SAM-binding regulatory" evidence="8">
    <location>
        <begin position="331"/>
        <end position="600"/>
    </location>
</feature>
<keyword evidence="4" id="KW-0285">Flavoprotein</keyword>
<sequence length="602" mass="67118">MANLGDRLSRMKSWNPLFSTVTWGTGSSDCTQSIDFSSKLQNDFNLDAVLHLTCSNMSKELIDNSLKTAKSKGIRGILALRGDIPLELTSLSNNSTGNNNCFKYASDLVEYIKSIPEYSEYFTIGVAGFPEGYTSATISESFDSATNSSSSTSRNFNSSSTSLLDKEMEELKWLSYKVEKGADFILSQVFYSTDKFVDWYKKCRDYGITVPIIPTILPIQTYGSFKRIINLTKVSVPSSLNDQIELVKSDDLMVKQIGIDFCCSQISTLTKECNILGFHFSTLNLENSILAILTRSGLLRNFNDPSDLSSLPANFSASNTNPSLPVGGESATWDEYPNSRWGDARSPAFFNESIYGQSSFINTDQLLQWGFPKSLDDINSLFSKYISGDIPSLPWTSDNINSSNSDFVISVLNYLPKVGIWPMASQLAVDGVQSSDPEFGWGPANGYVYQRSFIEFFAVEPVALKILELLKNNTKQDFSYYASKLNFDTNEPVILSNAIVNNSSFDPSINSHLLEIESTALSWGVFPSSPVIQSALIDKLNFGYWSKEAIQLWRVWSSQIGSFSKESKRFIDSVADSVYLINIVANDYKTPEKLFSFLKEEF</sequence>
<dbReference type="OrthoDB" id="16284at2759"/>
<dbReference type="UniPathway" id="UPA00193"/>
<evidence type="ECO:0000259" key="8">
    <source>
        <dbReference type="Pfam" id="PF21895"/>
    </source>
</evidence>
<proteinExistence type="inferred from homology"/>
<dbReference type="Gene3D" id="3.20.20.220">
    <property type="match status" value="1"/>
</dbReference>
<dbReference type="GO" id="GO:0004489">
    <property type="term" value="F:methylenetetrahydrofolate reductase [NAD(P)H] activity"/>
    <property type="evidence" value="ECO:0007669"/>
    <property type="project" value="InterPro"/>
</dbReference>
<evidence type="ECO:0000256" key="1">
    <source>
        <dbReference type="ARBA" id="ARBA00001974"/>
    </source>
</evidence>
<keyword evidence="6" id="KW-0560">Oxidoreductase</keyword>
<comment type="similarity">
    <text evidence="3">Belongs to the methylenetetrahydrofolate reductase family.</text>
</comment>
<evidence type="ECO:0000256" key="7">
    <source>
        <dbReference type="RuleBase" id="RU004254"/>
    </source>
</evidence>
<dbReference type="GO" id="GO:0035999">
    <property type="term" value="P:tetrahydrofolate interconversion"/>
    <property type="evidence" value="ECO:0007669"/>
    <property type="project" value="UniProtKB-UniPathway"/>
</dbReference>
<organism evidence="9 10">
    <name type="scientific">Smittium culicis</name>
    <dbReference type="NCBI Taxonomy" id="133412"/>
    <lineage>
        <taxon>Eukaryota</taxon>
        <taxon>Fungi</taxon>
        <taxon>Fungi incertae sedis</taxon>
        <taxon>Zoopagomycota</taxon>
        <taxon>Kickxellomycotina</taxon>
        <taxon>Harpellomycetes</taxon>
        <taxon>Harpellales</taxon>
        <taxon>Legeriomycetaceae</taxon>
        <taxon>Smittium</taxon>
    </lineage>
</organism>
<dbReference type="STRING" id="133412.A0A1R1YG16"/>
<evidence type="ECO:0000256" key="4">
    <source>
        <dbReference type="ARBA" id="ARBA00022630"/>
    </source>
</evidence>
<dbReference type="GO" id="GO:0005829">
    <property type="term" value="C:cytosol"/>
    <property type="evidence" value="ECO:0007669"/>
    <property type="project" value="TreeGrafter"/>
</dbReference>
<evidence type="ECO:0000313" key="10">
    <source>
        <dbReference type="Proteomes" id="UP000187283"/>
    </source>
</evidence>
<dbReference type="InterPro" id="IPR029041">
    <property type="entry name" value="FAD-linked_oxidoreductase-like"/>
</dbReference>
<dbReference type="Pfam" id="PF21895">
    <property type="entry name" value="MTHFR_C"/>
    <property type="match status" value="1"/>
</dbReference>
<dbReference type="GO" id="GO:0071949">
    <property type="term" value="F:FAD binding"/>
    <property type="evidence" value="ECO:0007669"/>
    <property type="project" value="TreeGrafter"/>
</dbReference>
<keyword evidence="5" id="KW-0274">FAD</keyword>
<dbReference type="PANTHER" id="PTHR45754:SF1">
    <property type="entry name" value="METHYLENETETRAHYDROFOLATE REDUCTASE 1"/>
    <property type="match status" value="1"/>
</dbReference>